<protein>
    <submittedName>
        <fullName evidence="1">Uncharacterized protein</fullName>
    </submittedName>
</protein>
<dbReference type="EMBL" id="BART01001985">
    <property type="protein sequence ID" value="GAG74285.1"/>
    <property type="molecule type" value="Genomic_DNA"/>
</dbReference>
<organism evidence="1">
    <name type="scientific">marine sediment metagenome</name>
    <dbReference type="NCBI Taxonomy" id="412755"/>
    <lineage>
        <taxon>unclassified sequences</taxon>
        <taxon>metagenomes</taxon>
        <taxon>ecological metagenomes</taxon>
    </lineage>
</organism>
<name>X0ZWQ9_9ZZZZ</name>
<accession>X0ZWQ9</accession>
<comment type="caution">
    <text evidence="1">The sequence shown here is derived from an EMBL/GenBank/DDBJ whole genome shotgun (WGS) entry which is preliminary data.</text>
</comment>
<dbReference type="AlphaFoldDB" id="X0ZWQ9"/>
<gene>
    <name evidence="1" type="ORF">S01H4_06441</name>
</gene>
<reference evidence="1" key="1">
    <citation type="journal article" date="2014" name="Front. Microbiol.">
        <title>High frequency of phylogenetically diverse reductive dehalogenase-homologous genes in deep subseafloor sedimentary metagenomes.</title>
        <authorList>
            <person name="Kawai M."/>
            <person name="Futagami T."/>
            <person name="Toyoda A."/>
            <person name="Takaki Y."/>
            <person name="Nishi S."/>
            <person name="Hori S."/>
            <person name="Arai W."/>
            <person name="Tsubouchi T."/>
            <person name="Morono Y."/>
            <person name="Uchiyama I."/>
            <person name="Ito T."/>
            <person name="Fujiyama A."/>
            <person name="Inagaki F."/>
            <person name="Takami H."/>
        </authorList>
    </citation>
    <scope>NUCLEOTIDE SEQUENCE</scope>
    <source>
        <strain evidence="1">Expedition CK06-06</strain>
    </source>
</reference>
<feature type="non-terminal residue" evidence="1">
    <location>
        <position position="1"/>
    </location>
</feature>
<sequence>EAREKIEYIQKDILHSQGLTKEEAKVASKVGLIDPDQAWWWTEEWQKKEREAEKDIKEGKVKRFTNVEDLIKDLHS</sequence>
<proteinExistence type="predicted"/>
<evidence type="ECO:0000313" key="1">
    <source>
        <dbReference type="EMBL" id="GAG74285.1"/>
    </source>
</evidence>